<evidence type="ECO:0000313" key="3">
    <source>
        <dbReference type="EMBL" id="CAG9622502.1"/>
    </source>
</evidence>
<name>A0ABM8YRA3_9BACI</name>
<accession>A0ABM8YRA3</accession>
<gene>
    <name evidence="3" type="ORF">BACCIP111883_03293</name>
</gene>
<evidence type="ECO:0000313" key="4">
    <source>
        <dbReference type="Proteomes" id="UP000789833"/>
    </source>
</evidence>
<evidence type="ECO:0000256" key="1">
    <source>
        <dbReference type="SAM" id="MobiDB-lite"/>
    </source>
</evidence>
<organism evidence="3 4">
    <name type="scientific">Sutcliffiella rhizosphaerae</name>
    <dbReference type="NCBI Taxonomy" id="2880967"/>
    <lineage>
        <taxon>Bacteria</taxon>
        <taxon>Bacillati</taxon>
        <taxon>Bacillota</taxon>
        <taxon>Bacilli</taxon>
        <taxon>Bacillales</taxon>
        <taxon>Bacillaceae</taxon>
        <taxon>Sutcliffiella</taxon>
    </lineage>
</organism>
<keyword evidence="2" id="KW-0812">Transmembrane</keyword>
<sequence>MDYYQSPHHYNQHEDNRNSFHSDNDNEEVSLGQWLIILILLAIPFLNIIVMLFLAFGDHNQSIKNFAKASLIMIVIGFLFTGLLSVFSL</sequence>
<dbReference type="Proteomes" id="UP000789833">
    <property type="component" value="Unassembled WGS sequence"/>
</dbReference>
<keyword evidence="2" id="KW-0472">Membrane</keyword>
<dbReference type="RefSeq" id="WP_230503192.1">
    <property type="nucleotide sequence ID" value="NZ_CAKJTJ010000022.1"/>
</dbReference>
<evidence type="ECO:0000256" key="2">
    <source>
        <dbReference type="SAM" id="Phobius"/>
    </source>
</evidence>
<keyword evidence="2" id="KW-1133">Transmembrane helix</keyword>
<reference evidence="3 4" key="1">
    <citation type="submission" date="2021-10" db="EMBL/GenBank/DDBJ databases">
        <authorList>
            <person name="Criscuolo A."/>
        </authorList>
    </citation>
    <scope>NUCLEOTIDE SEQUENCE [LARGE SCALE GENOMIC DNA]</scope>
    <source>
        <strain evidence="4">CIP 111883</strain>
    </source>
</reference>
<feature type="compositionally biased region" description="Basic and acidic residues" evidence="1">
    <location>
        <begin position="11"/>
        <end position="22"/>
    </location>
</feature>
<protein>
    <submittedName>
        <fullName evidence="3">Uncharacterized protein</fullName>
    </submittedName>
</protein>
<keyword evidence="4" id="KW-1185">Reference proteome</keyword>
<comment type="caution">
    <text evidence="3">The sequence shown here is derived from an EMBL/GenBank/DDBJ whole genome shotgun (WGS) entry which is preliminary data.</text>
</comment>
<feature type="transmembrane region" description="Helical" evidence="2">
    <location>
        <begin position="69"/>
        <end position="87"/>
    </location>
</feature>
<feature type="transmembrane region" description="Helical" evidence="2">
    <location>
        <begin position="34"/>
        <end position="57"/>
    </location>
</feature>
<dbReference type="EMBL" id="CAKJTJ010000022">
    <property type="protein sequence ID" value="CAG9622502.1"/>
    <property type="molecule type" value="Genomic_DNA"/>
</dbReference>
<proteinExistence type="predicted"/>
<feature type="region of interest" description="Disordered" evidence="1">
    <location>
        <begin position="1"/>
        <end position="22"/>
    </location>
</feature>